<name>A0A7Y6INY9_9ACTN</name>
<organism evidence="2 3">
    <name type="scientific">Nonomuraea rhodomycinica</name>
    <dbReference type="NCBI Taxonomy" id="1712872"/>
    <lineage>
        <taxon>Bacteria</taxon>
        <taxon>Bacillati</taxon>
        <taxon>Actinomycetota</taxon>
        <taxon>Actinomycetes</taxon>
        <taxon>Streptosporangiales</taxon>
        <taxon>Streptosporangiaceae</taxon>
        <taxon>Nonomuraea</taxon>
    </lineage>
</organism>
<accession>A0A7Y6INY9</accession>
<feature type="region of interest" description="Disordered" evidence="1">
    <location>
        <begin position="284"/>
        <end position="305"/>
    </location>
</feature>
<dbReference type="RefSeq" id="WP_175601192.1">
    <property type="nucleotide sequence ID" value="NZ_JABWGO010000003.1"/>
</dbReference>
<protein>
    <submittedName>
        <fullName evidence="2">Uncharacterized protein</fullName>
    </submittedName>
</protein>
<dbReference type="EMBL" id="JABWGO010000003">
    <property type="protein sequence ID" value="NUW41625.1"/>
    <property type="molecule type" value="Genomic_DNA"/>
</dbReference>
<reference evidence="2 3" key="1">
    <citation type="submission" date="2020-06" db="EMBL/GenBank/DDBJ databases">
        <authorList>
            <person name="Chanama M."/>
        </authorList>
    </citation>
    <scope>NUCLEOTIDE SEQUENCE [LARGE SCALE GENOMIC DNA]</scope>
    <source>
        <strain evidence="2 3">TBRC6557</strain>
    </source>
</reference>
<comment type="caution">
    <text evidence="2">The sequence shown here is derived from an EMBL/GenBank/DDBJ whole genome shotgun (WGS) entry which is preliminary data.</text>
</comment>
<sequence>MDLDEVADRLYGLPPSEFTAAREAEARAAKDAGDATLSREIGRLRKPTVSAWAVNRAVREHPDELRELLEVGEELRRAWAAHDAEALAGVARRRGAVAERVGRLVKEDVALSAAAAVEVDRTLDAAVVDEGAAAEVRRGHLVRPLEYSGFAPAPAPTSAPSPSPPSASGAEPRTGEGSRAAPARTARRAGAPAEEPGGRAARKAAEEPGGRAARKAAAEERARREAEARAAREARRAQERVDAEAAYLEWREALTEAVREHDKRAEKVARLERKLTKARAKLRESEQRLEVARREERHARHRLEG</sequence>
<dbReference type="AlphaFoldDB" id="A0A7Y6INY9"/>
<dbReference type="Proteomes" id="UP000546126">
    <property type="component" value="Unassembled WGS sequence"/>
</dbReference>
<gene>
    <name evidence="2" type="ORF">HT134_15995</name>
</gene>
<evidence type="ECO:0000256" key="1">
    <source>
        <dbReference type="SAM" id="MobiDB-lite"/>
    </source>
</evidence>
<proteinExistence type="predicted"/>
<keyword evidence="3" id="KW-1185">Reference proteome</keyword>
<feature type="compositionally biased region" description="Basic and acidic residues" evidence="1">
    <location>
        <begin position="216"/>
        <end position="242"/>
    </location>
</feature>
<evidence type="ECO:0000313" key="2">
    <source>
        <dbReference type="EMBL" id="NUW41625.1"/>
    </source>
</evidence>
<feature type="region of interest" description="Disordered" evidence="1">
    <location>
        <begin position="152"/>
        <end position="242"/>
    </location>
</feature>
<feature type="compositionally biased region" description="Low complexity" evidence="1">
    <location>
        <begin position="179"/>
        <end position="199"/>
    </location>
</feature>
<feature type="compositionally biased region" description="Pro residues" evidence="1">
    <location>
        <begin position="153"/>
        <end position="165"/>
    </location>
</feature>
<evidence type="ECO:0000313" key="3">
    <source>
        <dbReference type="Proteomes" id="UP000546126"/>
    </source>
</evidence>